<keyword evidence="1" id="KW-0808">Transferase</keyword>
<gene>
    <name evidence="1" type="ORF">FUAX_28090</name>
</gene>
<proteinExistence type="predicted"/>
<dbReference type="KEGG" id="fax:FUAX_28090"/>
<protein>
    <submittedName>
        <fullName evidence="1">Glycosyl transferase family 2</fullName>
    </submittedName>
</protein>
<dbReference type="GO" id="GO:0016740">
    <property type="term" value="F:transferase activity"/>
    <property type="evidence" value="ECO:0007669"/>
    <property type="project" value="UniProtKB-KW"/>
</dbReference>
<dbReference type="GO" id="GO:0005829">
    <property type="term" value="C:cytosol"/>
    <property type="evidence" value="ECO:0007669"/>
    <property type="project" value="TreeGrafter"/>
</dbReference>
<keyword evidence="2" id="KW-1185">Reference proteome</keyword>
<accession>A0AAU9CQY4</accession>
<dbReference type="Pfam" id="PF02348">
    <property type="entry name" value="CTP_transf_3"/>
    <property type="match status" value="1"/>
</dbReference>
<dbReference type="InterPro" id="IPR003329">
    <property type="entry name" value="Cytidylyl_trans"/>
</dbReference>
<name>A0AAU9CQY4_9BACT</name>
<evidence type="ECO:0000313" key="2">
    <source>
        <dbReference type="Proteomes" id="UP001348817"/>
    </source>
</evidence>
<dbReference type="AlphaFoldDB" id="A0AAU9CQY4"/>
<reference evidence="1 2" key="1">
    <citation type="submission" date="2021-12" db="EMBL/GenBank/DDBJ databases">
        <title>Genome sequencing of bacteria with rrn-lacking chromosome and rrn-plasmid.</title>
        <authorList>
            <person name="Anda M."/>
            <person name="Iwasaki W."/>
        </authorList>
    </citation>
    <scope>NUCLEOTIDE SEQUENCE [LARGE SCALE GENOMIC DNA]</scope>
    <source>
        <strain evidence="1 2">DSM 100852</strain>
    </source>
</reference>
<evidence type="ECO:0000313" key="1">
    <source>
        <dbReference type="EMBL" id="BDD10377.1"/>
    </source>
</evidence>
<dbReference type="PANTHER" id="PTHR42866:SF1">
    <property type="entry name" value="SPORE COAT POLYSACCHARIDE BIOSYNTHESIS PROTEIN SPSF"/>
    <property type="match status" value="1"/>
</dbReference>
<dbReference type="InterPro" id="IPR029044">
    <property type="entry name" value="Nucleotide-diphossugar_trans"/>
</dbReference>
<dbReference type="PANTHER" id="PTHR42866">
    <property type="entry name" value="3-DEOXY-MANNO-OCTULOSONATE CYTIDYLYLTRANSFERASE"/>
    <property type="match status" value="1"/>
</dbReference>
<dbReference type="Proteomes" id="UP001348817">
    <property type="component" value="Chromosome"/>
</dbReference>
<dbReference type="SUPFAM" id="SSF53448">
    <property type="entry name" value="Nucleotide-diphospho-sugar transferases"/>
    <property type="match status" value="1"/>
</dbReference>
<organism evidence="1 2">
    <name type="scientific">Fulvitalea axinellae</name>
    <dbReference type="NCBI Taxonomy" id="1182444"/>
    <lineage>
        <taxon>Bacteria</taxon>
        <taxon>Pseudomonadati</taxon>
        <taxon>Bacteroidota</taxon>
        <taxon>Cytophagia</taxon>
        <taxon>Cytophagales</taxon>
        <taxon>Persicobacteraceae</taxon>
        <taxon>Fulvitalea</taxon>
    </lineage>
</organism>
<sequence length="269" mass="29925">MDNSPGAYSQTIALNYSQMEKIGIVIQARSGSTRLPGKMLKPFFQGKNILEILIERLKSNSFGIPVTVATSELPGDDQIASVAESSGAKVFRGSESDVMSRFVQVANGQGLETVVRVCADNPFLDLALFERLVSDFKESPSDYRSYRVGEKPAILTHYGFFCEIVSAGALEKASKLTEEKLYREHVTNFIYGNPGIFHCEWTPAPERIVKSENVRLTIDTAGDFATAQMVFGELAKRNLDCSYENVLDILEEFPELEKGMKREIDKNSK</sequence>
<dbReference type="EMBL" id="AP025314">
    <property type="protein sequence ID" value="BDD10377.1"/>
    <property type="molecule type" value="Genomic_DNA"/>
</dbReference>
<dbReference type="Gene3D" id="3.90.550.10">
    <property type="entry name" value="Spore Coat Polysaccharide Biosynthesis Protein SpsA, Chain A"/>
    <property type="match status" value="1"/>
</dbReference>